<accession>A0A7R8ZVK7</accession>
<dbReference type="Gene3D" id="1.20.58.390">
    <property type="entry name" value="Neurotransmitter-gated ion-channel transmembrane domain"/>
    <property type="match status" value="1"/>
</dbReference>
<dbReference type="InterPro" id="IPR038050">
    <property type="entry name" value="Neuro_actylchol_rec"/>
</dbReference>
<dbReference type="EMBL" id="OB703809">
    <property type="protein sequence ID" value="CAD7238560.1"/>
    <property type="molecule type" value="Genomic_DNA"/>
</dbReference>
<feature type="non-terminal residue" evidence="1">
    <location>
        <position position="1"/>
    </location>
</feature>
<dbReference type="OrthoDB" id="8955857at2759"/>
<evidence type="ECO:0000313" key="1">
    <source>
        <dbReference type="EMBL" id="CAD7238560.1"/>
    </source>
</evidence>
<dbReference type="AlphaFoldDB" id="A0A7R8ZVK7"/>
<sequence length="99" mass="11306">YATAKHVDRICRIAFPLSFGILNILYWSVYVWAVPEEQCLEQLSAYGRTVNKRQPLPNPSRRSSGIYNDPVAIFGWKADKMLCDPSLIGSRNEMPVNFN</sequence>
<organism evidence="1">
    <name type="scientific">Cyprideis torosa</name>
    <dbReference type="NCBI Taxonomy" id="163714"/>
    <lineage>
        <taxon>Eukaryota</taxon>
        <taxon>Metazoa</taxon>
        <taxon>Ecdysozoa</taxon>
        <taxon>Arthropoda</taxon>
        <taxon>Crustacea</taxon>
        <taxon>Oligostraca</taxon>
        <taxon>Ostracoda</taxon>
        <taxon>Podocopa</taxon>
        <taxon>Podocopida</taxon>
        <taxon>Cytherocopina</taxon>
        <taxon>Cytheroidea</taxon>
        <taxon>Cytherideidae</taxon>
        <taxon>Cyprideis</taxon>
    </lineage>
</organism>
<dbReference type="GO" id="GO:0016020">
    <property type="term" value="C:membrane"/>
    <property type="evidence" value="ECO:0007669"/>
    <property type="project" value="InterPro"/>
</dbReference>
<reference evidence="1" key="1">
    <citation type="submission" date="2020-11" db="EMBL/GenBank/DDBJ databases">
        <authorList>
            <person name="Tran Van P."/>
        </authorList>
    </citation>
    <scope>NUCLEOTIDE SEQUENCE</scope>
</reference>
<name>A0A7R8ZVK7_9CRUS</name>
<protein>
    <submittedName>
        <fullName evidence="1">Uncharacterized protein</fullName>
    </submittedName>
</protein>
<gene>
    <name evidence="1" type="ORF">CTOB1V02_LOCUS16375</name>
</gene>
<dbReference type="GO" id="GO:0006811">
    <property type="term" value="P:monoatomic ion transport"/>
    <property type="evidence" value="ECO:0007669"/>
    <property type="project" value="InterPro"/>
</dbReference>
<proteinExistence type="predicted"/>
<dbReference type="InterPro" id="IPR036719">
    <property type="entry name" value="Neuro-gated_channel_TM_sf"/>
</dbReference>
<dbReference type="SUPFAM" id="SSF90112">
    <property type="entry name" value="Neurotransmitter-gated ion-channel transmembrane pore"/>
    <property type="match status" value="1"/>
</dbReference>